<dbReference type="STRING" id="92487.SAMN02745130_01028"/>
<accession>A0A1T4W5I8</accession>
<evidence type="ECO:0000313" key="1">
    <source>
        <dbReference type="EMBL" id="SKA72305.1"/>
    </source>
</evidence>
<sequence length="102" mass="11653">MRVLCASEVMADVLLLSLDELHQLSRMGVLPTLQGRYCFIETVQRYVQMLNQQVPANFIIKLVELEGLTEELVIQQLKKITANEVMIELPEEGVLLEQLNVQ</sequence>
<dbReference type="AlphaFoldDB" id="A0A1T4W5I8"/>
<protein>
    <submittedName>
        <fullName evidence="1">Uncharacterized protein</fullName>
    </submittedName>
</protein>
<organism evidence="1 2">
    <name type="scientific">Thiothrix eikelboomii</name>
    <dbReference type="NCBI Taxonomy" id="92487"/>
    <lineage>
        <taxon>Bacteria</taxon>
        <taxon>Pseudomonadati</taxon>
        <taxon>Pseudomonadota</taxon>
        <taxon>Gammaproteobacteria</taxon>
        <taxon>Thiotrichales</taxon>
        <taxon>Thiotrichaceae</taxon>
        <taxon>Thiothrix</taxon>
    </lineage>
</organism>
<name>A0A1T4W5I8_9GAMM</name>
<evidence type="ECO:0000313" key="2">
    <source>
        <dbReference type="Proteomes" id="UP000190460"/>
    </source>
</evidence>
<dbReference type="EMBL" id="FUYB01000003">
    <property type="protein sequence ID" value="SKA72305.1"/>
    <property type="molecule type" value="Genomic_DNA"/>
</dbReference>
<dbReference type="Proteomes" id="UP000190460">
    <property type="component" value="Unassembled WGS sequence"/>
</dbReference>
<reference evidence="1 2" key="1">
    <citation type="submission" date="2017-02" db="EMBL/GenBank/DDBJ databases">
        <authorList>
            <person name="Peterson S.W."/>
        </authorList>
    </citation>
    <scope>NUCLEOTIDE SEQUENCE [LARGE SCALE GENOMIC DNA]</scope>
    <source>
        <strain evidence="1 2">ATCC 49788</strain>
    </source>
</reference>
<gene>
    <name evidence="1" type="ORF">SAMN02745130_01028</name>
</gene>
<keyword evidence="2" id="KW-1185">Reference proteome</keyword>
<proteinExistence type="predicted"/>